<accession>A0A3Q0J0M1</accession>
<dbReference type="GO" id="GO:0005886">
    <property type="term" value="C:plasma membrane"/>
    <property type="evidence" value="ECO:0007669"/>
    <property type="project" value="UniProtKB-SubCell"/>
</dbReference>
<evidence type="ECO:0000256" key="6">
    <source>
        <dbReference type="ARBA" id="ARBA00022801"/>
    </source>
</evidence>
<keyword evidence="6" id="KW-0378">Hydrolase</keyword>
<reference evidence="13" key="1">
    <citation type="submission" date="2025-08" db="UniProtKB">
        <authorList>
            <consortium name="RefSeq"/>
        </authorList>
    </citation>
    <scope>IDENTIFICATION</scope>
</reference>
<dbReference type="Pfam" id="PF01431">
    <property type="entry name" value="Peptidase_M13"/>
    <property type="match status" value="1"/>
</dbReference>
<evidence type="ECO:0000256" key="8">
    <source>
        <dbReference type="ARBA" id="ARBA00023049"/>
    </source>
</evidence>
<dbReference type="CDD" id="cd08662">
    <property type="entry name" value="M13"/>
    <property type="match status" value="1"/>
</dbReference>
<dbReference type="InterPro" id="IPR000718">
    <property type="entry name" value="Peptidase_M13"/>
</dbReference>
<keyword evidence="9" id="KW-0732">Signal</keyword>
<protein>
    <submittedName>
        <fullName evidence="13">Neprilysin-1-like</fullName>
    </submittedName>
</protein>
<keyword evidence="5" id="KW-0479">Metal-binding</keyword>
<keyword evidence="7" id="KW-0862">Zinc</keyword>
<dbReference type="Gene3D" id="1.10.1380.10">
    <property type="entry name" value="Neutral endopeptidase , domain2"/>
    <property type="match status" value="3"/>
</dbReference>
<evidence type="ECO:0000256" key="5">
    <source>
        <dbReference type="ARBA" id="ARBA00022723"/>
    </source>
</evidence>
<evidence type="ECO:0000256" key="9">
    <source>
        <dbReference type="SAM" id="SignalP"/>
    </source>
</evidence>
<dbReference type="InterPro" id="IPR024079">
    <property type="entry name" value="MetalloPept_cat_dom_sf"/>
</dbReference>
<dbReference type="PaxDb" id="121845-A0A3Q0J0M1"/>
<dbReference type="InterPro" id="IPR018497">
    <property type="entry name" value="Peptidase_M13_C"/>
</dbReference>
<comment type="cofactor">
    <cofactor evidence="1">
        <name>Zn(2+)</name>
        <dbReference type="ChEBI" id="CHEBI:29105"/>
    </cofactor>
</comment>
<evidence type="ECO:0000256" key="1">
    <source>
        <dbReference type="ARBA" id="ARBA00001947"/>
    </source>
</evidence>
<dbReference type="Pfam" id="PF05649">
    <property type="entry name" value="Peptidase_M13_N"/>
    <property type="match status" value="3"/>
</dbReference>
<evidence type="ECO:0000256" key="3">
    <source>
        <dbReference type="ARBA" id="ARBA00007357"/>
    </source>
</evidence>
<dbReference type="GO" id="GO:0004222">
    <property type="term" value="F:metalloendopeptidase activity"/>
    <property type="evidence" value="ECO:0007669"/>
    <property type="project" value="InterPro"/>
</dbReference>
<comment type="similarity">
    <text evidence="3">Belongs to the peptidase M13 family.</text>
</comment>
<dbReference type="InterPro" id="IPR008753">
    <property type="entry name" value="Peptidase_M13_N"/>
</dbReference>
<organism evidence="12 13">
    <name type="scientific">Diaphorina citri</name>
    <name type="common">Asian citrus psyllid</name>
    <dbReference type="NCBI Taxonomy" id="121845"/>
    <lineage>
        <taxon>Eukaryota</taxon>
        <taxon>Metazoa</taxon>
        <taxon>Ecdysozoa</taxon>
        <taxon>Arthropoda</taxon>
        <taxon>Hexapoda</taxon>
        <taxon>Insecta</taxon>
        <taxon>Pterygota</taxon>
        <taxon>Neoptera</taxon>
        <taxon>Paraneoptera</taxon>
        <taxon>Hemiptera</taxon>
        <taxon>Sternorrhyncha</taxon>
        <taxon>Psylloidea</taxon>
        <taxon>Psyllidae</taxon>
        <taxon>Diaphorininae</taxon>
        <taxon>Diaphorina</taxon>
    </lineage>
</organism>
<name>A0A3Q0J0M1_DIACI</name>
<gene>
    <name evidence="13" type="primary">LOC103512868</name>
</gene>
<feature type="domain" description="Peptidase M13 N-terminal" evidence="11">
    <location>
        <begin position="123"/>
        <end position="199"/>
    </location>
</feature>
<dbReference type="PANTHER" id="PTHR11733:SF237">
    <property type="entry name" value="NEPRILYSIN-LIKE 4"/>
    <property type="match status" value="1"/>
</dbReference>
<dbReference type="GeneID" id="103512868"/>
<feature type="chain" id="PRO_5018000409" evidence="9">
    <location>
        <begin position="22"/>
        <end position="741"/>
    </location>
</feature>
<sequence length="741" mass="84529">MFFIYLVGLLCLAFSVGQCQAQLEMKHHRRHDEIKDIFEALEKKKDPQVKDNQLLKSWFPIGKKYLNKVGEIEKNPYETEVDMKTRAKFPFKVKYPAKNVCKTKQCIEAGLIVRSNLNQSVDPCEDFYEFACGGWINTNQEDITTQFLLVSKKLKQQLKEILEAEPDPSDPLPVQAAQVAYRTCIDSGSRLKSVQQPIRYLEVNDPAAFIYNYVLGRQAKPAKYLLQRFSICLGGGRQAKPAKYLLQRFSICLGGVPANYLIWRIVNSLSYQLTDNLRQLAYDFEAVYTGSADHQTRWEDCVDTVNDLVGFAVGYKYVKLLTTRNVESLVANMKVVLKSRLSSLSWMDPQTRAAAVEKLEAMKEFIGYPDWYNNVTYFNGFFNGISVSQHSHLYNWESLSTYVFLRTLKSCLDNVVTQTPFYHQVESLVANMKVVLKSRLSSLSWMDPQTRAAAVEKLEAMKEFIGYPDWYNNVTYFNGFFNGISVSQHSHLYNWESLSTYVFLRTLKSLRKTNDRNEWPISPTVVNAFNNIQTNSIIFPAGILQPPFFSLSRPESLNYGSIGIIIGHEIMHGFDDMGRQNDKFGNIVQWWSQQTLETYQSKAECFVQQYGRYRIPELDATLNAPALAKGVATKGENIADNGGLEMGYLAYKKYLSEHGGFEPRIPGLEKFSPEQLFFIGYASNWCESVSTESLLEDYLSGEHSTQRLRVIGAVSNSEQFAKAFNCKAGSPMNPVNKCSIW</sequence>
<evidence type="ECO:0000256" key="2">
    <source>
        <dbReference type="ARBA" id="ARBA00004401"/>
    </source>
</evidence>
<feature type="signal peptide" evidence="9">
    <location>
        <begin position="1"/>
        <end position="21"/>
    </location>
</feature>
<feature type="domain" description="Peptidase M13 N-terminal" evidence="11">
    <location>
        <begin position="258"/>
        <end position="369"/>
    </location>
</feature>
<dbReference type="InterPro" id="IPR042089">
    <property type="entry name" value="Peptidase_M13_dom_2"/>
</dbReference>
<keyword evidence="4" id="KW-0645">Protease</keyword>
<proteinExistence type="inferred from homology"/>
<dbReference type="GO" id="GO:0016485">
    <property type="term" value="P:protein processing"/>
    <property type="evidence" value="ECO:0007669"/>
    <property type="project" value="TreeGrafter"/>
</dbReference>
<dbReference type="GO" id="GO:0046872">
    <property type="term" value="F:metal ion binding"/>
    <property type="evidence" value="ECO:0007669"/>
    <property type="project" value="UniProtKB-KW"/>
</dbReference>
<comment type="subcellular location">
    <subcellularLocation>
        <location evidence="2">Cell membrane</location>
        <topology evidence="2">Single-pass type II membrane protein</topology>
    </subcellularLocation>
</comment>
<dbReference type="Proteomes" id="UP000079169">
    <property type="component" value="Unplaced"/>
</dbReference>
<evidence type="ECO:0000313" key="12">
    <source>
        <dbReference type="Proteomes" id="UP000079169"/>
    </source>
</evidence>
<feature type="domain" description="Peptidase M13 N-terminal" evidence="11">
    <location>
        <begin position="423"/>
        <end position="468"/>
    </location>
</feature>
<dbReference type="Gene3D" id="3.40.390.10">
    <property type="entry name" value="Collagenase (Catalytic Domain)"/>
    <property type="match status" value="3"/>
</dbReference>
<dbReference type="SUPFAM" id="SSF55486">
    <property type="entry name" value="Metalloproteases ('zincins'), catalytic domain"/>
    <property type="match status" value="2"/>
</dbReference>
<evidence type="ECO:0000256" key="7">
    <source>
        <dbReference type="ARBA" id="ARBA00022833"/>
    </source>
</evidence>
<feature type="domain" description="Peptidase M13 C-terminal" evidence="10">
    <location>
        <begin position="527"/>
        <end position="740"/>
    </location>
</feature>
<dbReference type="PRINTS" id="PR00786">
    <property type="entry name" value="NEPRILYSIN"/>
</dbReference>
<dbReference type="PROSITE" id="PS51885">
    <property type="entry name" value="NEPRILYSIN"/>
    <property type="match status" value="1"/>
</dbReference>
<evidence type="ECO:0000259" key="10">
    <source>
        <dbReference type="Pfam" id="PF01431"/>
    </source>
</evidence>
<keyword evidence="12" id="KW-1185">Reference proteome</keyword>
<dbReference type="KEGG" id="dci:103512868"/>
<evidence type="ECO:0000313" key="13">
    <source>
        <dbReference type="RefSeq" id="XP_026682024.1"/>
    </source>
</evidence>
<dbReference type="RefSeq" id="XP_026682024.1">
    <property type="nucleotide sequence ID" value="XM_026826223.1"/>
</dbReference>
<dbReference type="AlphaFoldDB" id="A0A3Q0J0M1"/>
<keyword evidence="8" id="KW-0482">Metalloprotease</keyword>
<dbReference type="PANTHER" id="PTHR11733">
    <property type="entry name" value="ZINC METALLOPROTEASE FAMILY M13 NEPRILYSIN-RELATED"/>
    <property type="match status" value="1"/>
</dbReference>
<evidence type="ECO:0000256" key="4">
    <source>
        <dbReference type="ARBA" id="ARBA00022670"/>
    </source>
</evidence>
<evidence type="ECO:0000259" key="11">
    <source>
        <dbReference type="Pfam" id="PF05649"/>
    </source>
</evidence>